<gene>
    <name evidence="1" type="ORF">LMKDKBCB_02282</name>
</gene>
<sequence length="90" mass="10143">MVHGIVSKKWRVQSGRDMFKPSQLYLNKPDSLEQLADDIDRTLNHPDGLVCAYANRKKRECNGCKLSGHLGCLKAFMSDISSRVHRLAGE</sequence>
<proteinExistence type="predicted"/>
<organism evidence="1 2">
    <name type="scientific">Collinsella aerofaciens</name>
    <dbReference type="NCBI Taxonomy" id="74426"/>
    <lineage>
        <taxon>Bacteria</taxon>
        <taxon>Bacillati</taxon>
        <taxon>Actinomycetota</taxon>
        <taxon>Coriobacteriia</taxon>
        <taxon>Coriobacteriales</taxon>
        <taxon>Coriobacteriaceae</taxon>
        <taxon>Collinsella</taxon>
    </lineage>
</organism>
<dbReference type="EMBL" id="CABWIH010000058">
    <property type="protein sequence ID" value="VWM02377.1"/>
    <property type="molecule type" value="Genomic_DNA"/>
</dbReference>
<reference evidence="1 2" key="1">
    <citation type="submission" date="2019-10" db="EMBL/GenBank/DDBJ databases">
        <authorList>
            <person name="Wolf R A."/>
        </authorList>
    </citation>
    <scope>NUCLEOTIDE SEQUENCE [LARGE SCALE GENOMIC DNA]</scope>
    <source>
        <strain evidence="1">Collinsella_aerofaciens_AK_138A</strain>
    </source>
</reference>
<dbReference type="Proteomes" id="UP000330807">
    <property type="component" value="Unassembled WGS sequence"/>
</dbReference>
<evidence type="ECO:0000313" key="1">
    <source>
        <dbReference type="EMBL" id="VWM02377.1"/>
    </source>
</evidence>
<protein>
    <submittedName>
        <fullName evidence="1">Uncharacterized protein</fullName>
    </submittedName>
</protein>
<evidence type="ECO:0000313" key="2">
    <source>
        <dbReference type="Proteomes" id="UP000330807"/>
    </source>
</evidence>
<name>A0A5K1JEJ5_9ACTN</name>
<dbReference type="AlphaFoldDB" id="A0A5K1JEJ5"/>
<accession>A0A5K1JEJ5</accession>